<keyword evidence="4" id="KW-1185">Reference proteome</keyword>
<dbReference type="PANTHER" id="PTHR31558:SF16">
    <property type="entry name" value="FAMILY PROTEIN, PUTATIVE (DUF1336)-RELATED"/>
    <property type="match status" value="1"/>
</dbReference>
<protein>
    <recommendedName>
        <fullName evidence="1">Protein ENHANCED DISEASE RESISTANCE 2 C-terminal domain-containing protein</fullName>
    </recommendedName>
</protein>
<evidence type="ECO:0000313" key="3">
    <source>
        <dbReference type="EMBL" id="OTG21017.1"/>
    </source>
</evidence>
<dbReference type="InterPro" id="IPR009769">
    <property type="entry name" value="EDR2_C"/>
</dbReference>
<sequence length="358" mass="40879">MGKNRNLGNSVLVHSTSICRNTSTSTSTPNLTQIDWHHTRFDSTSNVICQEESWIDSVSEVDESDSDDDSSSVHDGVSERYFCHPRAGSLIPCCTYKKLTPGCWSAIDPSSFTLRDENFFKHKTKSPAQSYCPYTPIGVDLFASSRKVNHIAQLLELPPVKGHGMLPPLLIVNIQLPTYPAAMFNRDCDGEGLSLVLYFKLSETYEKDASFQFQESIKRLMEDEMEKVRRFTKESFVSFRERLKIIVGVMNPEDIVSNSTERKLLHAYNEKPVLSRPQHKFYRGSNYFEIDLDIHRFSYVARKGLESFRQRLKNGILNLGLTIQAQKPEELPEKMLCCLRLNKIDFVNHGQIPTLVAQ</sequence>
<reference evidence="2 4" key="1">
    <citation type="journal article" date="2017" name="Nature">
        <title>The sunflower genome provides insights into oil metabolism, flowering and Asterid evolution.</title>
        <authorList>
            <person name="Badouin H."/>
            <person name="Gouzy J."/>
            <person name="Grassa C.J."/>
            <person name="Murat F."/>
            <person name="Staton S.E."/>
            <person name="Cottret L."/>
            <person name="Lelandais-Briere C."/>
            <person name="Owens G.L."/>
            <person name="Carrere S."/>
            <person name="Mayjonade B."/>
            <person name="Legrand L."/>
            <person name="Gill N."/>
            <person name="Kane N.C."/>
            <person name="Bowers J.E."/>
            <person name="Hubner S."/>
            <person name="Bellec A."/>
            <person name="Berard A."/>
            <person name="Berges H."/>
            <person name="Blanchet N."/>
            <person name="Boniface M.C."/>
            <person name="Brunel D."/>
            <person name="Catrice O."/>
            <person name="Chaidir N."/>
            <person name="Claudel C."/>
            <person name="Donnadieu C."/>
            <person name="Faraut T."/>
            <person name="Fievet G."/>
            <person name="Helmstetter N."/>
            <person name="King M."/>
            <person name="Knapp S.J."/>
            <person name="Lai Z."/>
            <person name="Le Paslier M.C."/>
            <person name="Lippi Y."/>
            <person name="Lorenzon L."/>
            <person name="Mandel J.R."/>
            <person name="Marage G."/>
            <person name="Marchand G."/>
            <person name="Marquand E."/>
            <person name="Bret-Mestries E."/>
            <person name="Morien E."/>
            <person name="Nambeesan S."/>
            <person name="Nguyen T."/>
            <person name="Pegot-Espagnet P."/>
            <person name="Pouilly N."/>
            <person name="Raftis F."/>
            <person name="Sallet E."/>
            <person name="Schiex T."/>
            <person name="Thomas J."/>
            <person name="Vandecasteele C."/>
            <person name="Vares D."/>
            <person name="Vear F."/>
            <person name="Vautrin S."/>
            <person name="Crespi M."/>
            <person name="Mangin B."/>
            <person name="Burke J.M."/>
            <person name="Salse J."/>
            <person name="Munos S."/>
            <person name="Vincourt P."/>
            <person name="Rieseberg L.H."/>
            <person name="Langlade N.B."/>
        </authorList>
    </citation>
    <scope>NUCLEOTIDE SEQUENCE [LARGE SCALE GENOMIC DNA]</scope>
    <source>
        <strain evidence="4">cv. SF193</strain>
        <tissue evidence="2">Leaves</tissue>
    </source>
</reference>
<organism evidence="3 4">
    <name type="scientific">Helianthus annuus</name>
    <name type="common">Common sunflower</name>
    <dbReference type="NCBI Taxonomy" id="4232"/>
    <lineage>
        <taxon>Eukaryota</taxon>
        <taxon>Viridiplantae</taxon>
        <taxon>Streptophyta</taxon>
        <taxon>Embryophyta</taxon>
        <taxon>Tracheophyta</taxon>
        <taxon>Spermatophyta</taxon>
        <taxon>Magnoliopsida</taxon>
        <taxon>eudicotyledons</taxon>
        <taxon>Gunneridae</taxon>
        <taxon>Pentapetalae</taxon>
        <taxon>asterids</taxon>
        <taxon>campanulids</taxon>
        <taxon>Asterales</taxon>
        <taxon>Asteraceae</taxon>
        <taxon>Asteroideae</taxon>
        <taxon>Heliantheae alliance</taxon>
        <taxon>Heliantheae</taxon>
        <taxon>Helianthus</taxon>
    </lineage>
</organism>
<proteinExistence type="predicted"/>
<dbReference type="Gramene" id="mRNA:HanXRQr2_Chr07g0308701">
    <property type="protein sequence ID" value="mRNA:HanXRQr2_Chr07g0308701"/>
    <property type="gene ID" value="HanXRQr2_Chr07g0308701"/>
</dbReference>
<dbReference type="InParanoid" id="A0A251UCD7"/>
<gene>
    <name evidence="3" type="ORF">HannXRQ_Chr07g0199541</name>
    <name evidence="2" type="ORF">HanXRQr2_Chr07g0308701</name>
</gene>
<evidence type="ECO:0000313" key="4">
    <source>
        <dbReference type="Proteomes" id="UP000215914"/>
    </source>
</evidence>
<evidence type="ECO:0000259" key="1">
    <source>
        <dbReference type="Pfam" id="PF07059"/>
    </source>
</evidence>
<accession>A0A251UCD7</accession>
<dbReference type="Proteomes" id="UP000215914">
    <property type="component" value="Chromosome 7"/>
</dbReference>
<reference evidence="3" key="2">
    <citation type="submission" date="2017-02" db="EMBL/GenBank/DDBJ databases">
        <title>Sunflower complete genome.</title>
        <authorList>
            <person name="Langlade N."/>
            <person name="Munos S."/>
        </authorList>
    </citation>
    <scope>NUCLEOTIDE SEQUENCE [LARGE SCALE GENOMIC DNA]</scope>
    <source>
        <tissue evidence="3">Leaves</tissue>
    </source>
</reference>
<dbReference type="OrthoDB" id="9970435at2759"/>
<dbReference type="PANTHER" id="PTHR31558">
    <property type="entry name" value="CW14 PROTEIN"/>
    <property type="match status" value="1"/>
</dbReference>
<feature type="domain" description="Protein ENHANCED DISEASE RESISTANCE 2 C-terminal" evidence="1">
    <location>
        <begin position="104"/>
        <end position="345"/>
    </location>
</feature>
<dbReference type="STRING" id="4232.A0A251UCD7"/>
<name>A0A251UCD7_HELAN</name>
<dbReference type="EMBL" id="MNCJ02000322">
    <property type="protein sequence ID" value="KAF5799804.1"/>
    <property type="molecule type" value="Genomic_DNA"/>
</dbReference>
<evidence type="ECO:0000313" key="2">
    <source>
        <dbReference type="EMBL" id="KAF5799804.1"/>
    </source>
</evidence>
<reference evidence="2" key="3">
    <citation type="submission" date="2020-06" db="EMBL/GenBank/DDBJ databases">
        <title>Helianthus annuus Genome sequencing and assembly Release 2.</title>
        <authorList>
            <person name="Gouzy J."/>
            <person name="Langlade N."/>
            <person name="Munos S."/>
        </authorList>
    </citation>
    <scope>NUCLEOTIDE SEQUENCE</scope>
    <source>
        <tissue evidence="2">Leaves</tissue>
    </source>
</reference>
<dbReference type="AlphaFoldDB" id="A0A251UCD7"/>
<dbReference type="EMBL" id="CM007896">
    <property type="protein sequence ID" value="OTG21017.1"/>
    <property type="molecule type" value="Genomic_DNA"/>
</dbReference>
<dbReference type="Pfam" id="PF07059">
    <property type="entry name" value="EDR2_C"/>
    <property type="match status" value="1"/>
</dbReference>
<dbReference type="OMA" id="SCRINYA"/>